<evidence type="ECO:0000313" key="2">
    <source>
        <dbReference type="Proteomes" id="UP000462055"/>
    </source>
</evidence>
<keyword evidence="2" id="KW-1185">Reference proteome</keyword>
<dbReference type="SUPFAM" id="SSF53474">
    <property type="entry name" value="alpha/beta-Hydrolases"/>
    <property type="match status" value="1"/>
</dbReference>
<sequence>MSGSGLAASLASLSGVVVGAVIAAGGSYWTQRLLSRESTARARADRLAALRAERKEALREFMEAAQAMERASHRRFRDAPLDSDTGDVTHRFWYLQRCLDLLCSPELRTAARAYAERLDAALWHERPADGTHEDFLREARETFLQAARKELGIPELEEHA</sequence>
<gene>
    <name evidence="1" type="ORF">F8568_013745</name>
</gene>
<dbReference type="InterPro" id="IPR029058">
    <property type="entry name" value="AB_hydrolase_fold"/>
</dbReference>
<comment type="caution">
    <text evidence="1">The sequence shown here is derived from an EMBL/GenBank/DDBJ whole genome shotgun (WGS) entry which is preliminary data.</text>
</comment>
<dbReference type="RefSeq" id="WP_151593917.1">
    <property type="nucleotide sequence ID" value="NZ_WBMS02000009.1"/>
</dbReference>
<protein>
    <submittedName>
        <fullName evidence="1">Uncharacterized protein</fullName>
    </submittedName>
</protein>
<organism evidence="1 2">
    <name type="scientific">Actinomadura physcomitrii</name>
    <dbReference type="NCBI Taxonomy" id="2650748"/>
    <lineage>
        <taxon>Bacteria</taxon>
        <taxon>Bacillati</taxon>
        <taxon>Actinomycetota</taxon>
        <taxon>Actinomycetes</taxon>
        <taxon>Streptosporangiales</taxon>
        <taxon>Thermomonosporaceae</taxon>
        <taxon>Actinomadura</taxon>
    </lineage>
</organism>
<proteinExistence type="predicted"/>
<dbReference type="EMBL" id="WBMS02000009">
    <property type="protein sequence ID" value="MWA01426.1"/>
    <property type="molecule type" value="Genomic_DNA"/>
</dbReference>
<evidence type="ECO:0000313" key="1">
    <source>
        <dbReference type="EMBL" id="MWA01426.1"/>
    </source>
</evidence>
<dbReference type="Proteomes" id="UP000462055">
    <property type="component" value="Unassembled WGS sequence"/>
</dbReference>
<name>A0A6I4MGU4_9ACTN</name>
<accession>A0A6I4MGU4</accession>
<dbReference type="AlphaFoldDB" id="A0A6I4MGU4"/>
<reference evidence="1" key="1">
    <citation type="submission" date="2019-12" db="EMBL/GenBank/DDBJ databases">
        <title>Actinomadura physcomitrii sp. nov., a novel actinomycete isolated from moss [Physcomitrium sphaericum (Ludw) Fuernr].</title>
        <authorList>
            <person name="Zhuang X."/>
        </authorList>
    </citation>
    <scope>NUCLEOTIDE SEQUENCE [LARGE SCALE GENOMIC DNA]</scope>
    <source>
        <strain evidence="1">LD22</strain>
    </source>
</reference>